<dbReference type="InterPro" id="IPR050745">
    <property type="entry name" value="Multifunctional_regulatory"/>
</dbReference>
<reference evidence="5 6" key="1">
    <citation type="submission" date="2016-07" db="EMBL/GenBank/DDBJ databases">
        <title>Draft genome of Scalindua rubra, obtained from a brine-seawater interface in the Red Sea, sheds light on salt adaptation in anammox bacteria.</title>
        <authorList>
            <person name="Speth D.R."/>
            <person name="Lagkouvardos I."/>
            <person name="Wang Y."/>
            <person name="Qian P.-Y."/>
            <person name="Dutilh B.E."/>
            <person name="Jetten M.S."/>
        </authorList>
    </citation>
    <scope>NUCLEOTIDE SEQUENCE [LARGE SCALE GENOMIC DNA]</scope>
    <source>
        <strain evidence="5">BSI-1</strain>
    </source>
</reference>
<keyword evidence="2 3" id="KW-0040">ANK repeat</keyword>
<feature type="signal peptide" evidence="4">
    <location>
        <begin position="1"/>
        <end position="26"/>
    </location>
</feature>
<evidence type="ECO:0000256" key="2">
    <source>
        <dbReference type="ARBA" id="ARBA00023043"/>
    </source>
</evidence>
<dbReference type="Gene3D" id="1.25.40.20">
    <property type="entry name" value="Ankyrin repeat-containing domain"/>
    <property type="match status" value="2"/>
</dbReference>
<feature type="repeat" description="ANK" evidence="3">
    <location>
        <begin position="222"/>
        <end position="254"/>
    </location>
</feature>
<dbReference type="SUPFAM" id="SSF48403">
    <property type="entry name" value="Ankyrin repeat"/>
    <property type="match status" value="1"/>
</dbReference>
<evidence type="ECO:0000256" key="3">
    <source>
        <dbReference type="PROSITE-ProRule" id="PRU00023"/>
    </source>
</evidence>
<dbReference type="InterPro" id="IPR002110">
    <property type="entry name" value="Ankyrin_rpt"/>
</dbReference>
<evidence type="ECO:0000256" key="4">
    <source>
        <dbReference type="SAM" id="SignalP"/>
    </source>
</evidence>
<keyword evidence="1" id="KW-0677">Repeat</keyword>
<feature type="chain" id="PRO_5009140042" evidence="4">
    <location>
        <begin position="27"/>
        <end position="315"/>
    </location>
</feature>
<dbReference type="PROSITE" id="PS50088">
    <property type="entry name" value="ANK_REPEAT"/>
    <property type="match status" value="5"/>
</dbReference>
<dbReference type="AlphaFoldDB" id="A0A1E3X508"/>
<organism evidence="5 6">
    <name type="scientific">Candidatus Scalindua rubra</name>
    <dbReference type="NCBI Taxonomy" id="1872076"/>
    <lineage>
        <taxon>Bacteria</taxon>
        <taxon>Pseudomonadati</taxon>
        <taxon>Planctomycetota</taxon>
        <taxon>Candidatus Brocadiia</taxon>
        <taxon>Candidatus Brocadiales</taxon>
        <taxon>Candidatus Scalinduaceae</taxon>
        <taxon>Candidatus Scalindua</taxon>
    </lineage>
</organism>
<feature type="repeat" description="ANK" evidence="3">
    <location>
        <begin position="156"/>
        <end position="188"/>
    </location>
</feature>
<dbReference type="SMART" id="SM00248">
    <property type="entry name" value="ANK"/>
    <property type="match status" value="5"/>
</dbReference>
<dbReference type="PRINTS" id="PR01415">
    <property type="entry name" value="ANKYRIN"/>
</dbReference>
<evidence type="ECO:0000313" key="6">
    <source>
        <dbReference type="Proteomes" id="UP000094056"/>
    </source>
</evidence>
<sequence>MKTINNIVTISTLSIISMVFVQMAVATSQKTDVNKKLIEASWVAYLQLAKLTLNKGADIHAVQESDSKSKPSRPILINREESQDGQMTAADRIHAAAKAGDLLAVTRLLDSDPKLVDAKDEEGWTPLYLASGAGHRNVAEFLIARRASVNANDNIAKGTPLLAAALLGQIDVARLLCDKGADVNAKALKGMTPLIFAAMHGHTEIVKLLLSKGADVDATSNRGATALYLAAFQGSLEAARILIYKGADVNKRDKRGQTPLHCAALNGHRNVVELLLKKGADPNAKSQLGFTPIEVATKSGHSTLADLMREWTAEK</sequence>
<comment type="caution">
    <text evidence="5">The sequence shown here is derived from an EMBL/GenBank/DDBJ whole genome shotgun (WGS) entry which is preliminary data.</text>
</comment>
<dbReference type="Pfam" id="PF00023">
    <property type="entry name" value="Ank"/>
    <property type="match status" value="1"/>
</dbReference>
<feature type="repeat" description="ANK" evidence="3">
    <location>
        <begin position="255"/>
        <end position="287"/>
    </location>
</feature>
<dbReference type="PROSITE" id="PS50297">
    <property type="entry name" value="ANK_REP_REGION"/>
    <property type="match status" value="5"/>
</dbReference>
<dbReference type="SMR" id="A0A1E3X508"/>
<name>A0A1E3X508_9BACT</name>
<evidence type="ECO:0000256" key="1">
    <source>
        <dbReference type="ARBA" id="ARBA00022737"/>
    </source>
</evidence>
<dbReference type="InterPro" id="IPR036770">
    <property type="entry name" value="Ankyrin_rpt-contain_sf"/>
</dbReference>
<dbReference type="EMBL" id="MAYW01000194">
    <property type="protein sequence ID" value="ODS30639.1"/>
    <property type="molecule type" value="Genomic_DNA"/>
</dbReference>
<protein>
    <submittedName>
        <fullName evidence="5">Ankyrin</fullName>
    </submittedName>
</protein>
<dbReference type="Pfam" id="PF12796">
    <property type="entry name" value="Ank_2"/>
    <property type="match status" value="2"/>
</dbReference>
<keyword evidence="4" id="KW-0732">Signal</keyword>
<dbReference type="PATRIC" id="fig|1872076.5.peg.5078"/>
<proteinExistence type="predicted"/>
<dbReference type="PANTHER" id="PTHR24189">
    <property type="entry name" value="MYOTROPHIN"/>
    <property type="match status" value="1"/>
</dbReference>
<accession>A0A1E3X508</accession>
<gene>
    <name evidence="5" type="primary">ankyrin</name>
    <name evidence="5" type="ORF">SCARUB_04251</name>
</gene>
<dbReference type="Proteomes" id="UP000094056">
    <property type="component" value="Unassembled WGS sequence"/>
</dbReference>
<evidence type="ECO:0000313" key="5">
    <source>
        <dbReference type="EMBL" id="ODS30639.1"/>
    </source>
</evidence>
<feature type="repeat" description="ANK" evidence="3">
    <location>
        <begin position="122"/>
        <end position="154"/>
    </location>
</feature>
<feature type="repeat" description="ANK" evidence="3">
    <location>
        <begin position="189"/>
        <end position="221"/>
    </location>
</feature>